<dbReference type="InterPro" id="IPR052206">
    <property type="entry name" value="Retinol_saturase"/>
</dbReference>
<gene>
    <name evidence="7" type="ORF">JK363_18090</name>
</gene>
<dbReference type="InterPro" id="IPR002937">
    <property type="entry name" value="Amino_oxidase"/>
</dbReference>
<dbReference type="PANTHER" id="PTHR46091:SF3">
    <property type="entry name" value="AMINE OXIDASE DOMAIN-CONTAINING PROTEIN"/>
    <property type="match status" value="1"/>
</dbReference>
<feature type="domain" description="Amine oxidase" evidence="6">
    <location>
        <begin position="14"/>
        <end position="488"/>
    </location>
</feature>
<evidence type="ECO:0000313" key="7">
    <source>
        <dbReference type="EMBL" id="MBL1098537.1"/>
    </source>
</evidence>
<evidence type="ECO:0000256" key="4">
    <source>
        <dbReference type="ARBA" id="ARBA00022857"/>
    </source>
</evidence>
<keyword evidence="5" id="KW-0520">NAD</keyword>
<dbReference type="SUPFAM" id="SSF51905">
    <property type="entry name" value="FAD/NAD(P)-binding domain"/>
    <property type="match status" value="1"/>
</dbReference>
<dbReference type="RefSeq" id="WP_201875940.1">
    <property type="nucleotide sequence ID" value="NZ_JAERRF010000009.1"/>
</dbReference>
<evidence type="ECO:0000256" key="2">
    <source>
        <dbReference type="ARBA" id="ARBA00022729"/>
    </source>
</evidence>
<dbReference type="Gene3D" id="3.50.50.60">
    <property type="entry name" value="FAD/NAD(P)-binding domain"/>
    <property type="match status" value="2"/>
</dbReference>
<keyword evidence="3" id="KW-0274">FAD</keyword>
<dbReference type="InterPro" id="IPR036188">
    <property type="entry name" value="FAD/NAD-bd_sf"/>
</dbReference>
<organism evidence="7 8">
    <name type="scientific">Streptomyces coffeae</name>
    <dbReference type="NCBI Taxonomy" id="621382"/>
    <lineage>
        <taxon>Bacteria</taxon>
        <taxon>Bacillati</taxon>
        <taxon>Actinomycetota</taxon>
        <taxon>Actinomycetes</taxon>
        <taxon>Kitasatosporales</taxon>
        <taxon>Streptomycetaceae</taxon>
        <taxon>Streptomyces</taxon>
    </lineage>
</organism>
<reference evidence="7 8" key="1">
    <citation type="submission" date="2021-01" db="EMBL/GenBank/DDBJ databases">
        <title>WGS of actinomycetes isolated from Thailand.</title>
        <authorList>
            <person name="Thawai C."/>
        </authorList>
    </citation>
    <scope>NUCLEOTIDE SEQUENCE [LARGE SCALE GENOMIC DNA]</scope>
    <source>
        <strain evidence="7 8">CA1R205</strain>
    </source>
</reference>
<accession>A0ABS1NEL2</accession>
<dbReference type="Pfam" id="PF01593">
    <property type="entry name" value="Amino_oxidase"/>
    <property type="match status" value="1"/>
</dbReference>
<evidence type="ECO:0000256" key="1">
    <source>
        <dbReference type="ARBA" id="ARBA00022630"/>
    </source>
</evidence>
<dbReference type="Proteomes" id="UP000634229">
    <property type="component" value="Unassembled WGS sequence"/>
</dbReference>
<evidence type="ECO:0000256" key="5">
    <source>
        <dbReference type="ARBA" id="ARBA00023027"/>
    </source>
</evidence>
<comment type="caution">
    <text evidence="7">The sequence shown here is derived from an EMBL/GenBank/DDBJ whole genome shotgun (WGS) entry which is preliminary data.</text>
</comment>
<evidence type="ECO:0000313" key="8">
    <source>
        <dbReference type="Proteomes" id="UP000634229"/>
    </source>
</evidence>
<keyword evidence="2" id="KW-0732">Signal</keyword>
<keyword evidence="8" id="KW-1185">Reference proteome</keyword>
<keyword evidence="1" id="KW-0285">Flavoprotein</keyword>
<evidence type="ECO:0000259" key="6">
    <source>
        <dbReference type="Pfam" id="PF01593"/>
    </source>
</evidence>
<protein>
    <submittedName>
        <fullName evidence="7">NAD(P)/FAD-dependent oxidoreductase</fullName>
    </submittedName>
</protein>
<sequence>MSDFDAVVIGAGNAGLTAATTLQHAGLHTLLVERHNIPGGCATSFRRGRFEFEVALHQLSGVGTEDQQYTLRSMFDRLGVGDTLEFVQEPDLYRAVVPGQYDVTLPADWAGAVDALEDAFPGNRRRVERFFALVKDIVLGYIAVMRKTPAADVDPVFFRRALRPFKDVLDEHFDDPRITSALGAYWPYLGPPPSRLAFQEMALMLYAYIEFKPWHIRGGSQAMSSALLDSFVAAGGQARFNTAVEAILTERGRVVGVRFDDGQEVSARDVVSNASLPVTYAMLDDVVPTAVRDDLATRRIGVSGFVLHMGLDASPADLGFTTSTTFVNTDMDDDRTYASWHSLEPARGICISSYDVEPIGFAPAGANHVSLMTLQYSDAWEKVPPAAYARTKFAYAETLLDLVETTLPGIRDAIEEADVATPLTHARYLGHPSGAIYGYEQDRTHSWLFRNSERETHVAGLHLAGSWAGSGGFQPTLEAGHRVAQRLLRARAA</sequence>
<keyword evidence="4" id="KW-0521">NADP</keyword>
<proteinExistence type="predicted"/>
<evidence type="ECO:0000256" key="3">
    <source>
        <dbReference type="ARBA" id="ARBA00022827"/>
    </source>
</evidence>
<dbReference type="PANTHER" id="PTHR46091">
    <property type="entry name" value="BLR7054 PROTEIN"/>
    <property type="match status" value="1"/>
</dbReference>
<name>A0ABS1NEL2_9ACTN</name>
<dbReference type="EMBL" id="JAERRF010000009">
    <property type="protein sequence ID" value="MBL1098537.1"/>
    <property type="molecule type" value="Genomic_DNA"/>
</dbReference>